<keyword evidence="1" id="KW-1133">Transmembrane helix</keyword>
<feature type="transmembrane region" description="Helical" evidence="1">
    <location>
        <begin position="81"/>
        <end position="100"/>
    </location>
</feature>
<evidence type="ECO:0000313" key="3">
    <source>
        <dbReference type="Proteomes" id="UP000824166"/>
    </source>
</evidence>
<proteinExistence type="predicted"/>
<feature type="transmembrane region" description="Helical" evidence="1">
    <location>
        <begin position="21"/>
        <end position="42"/>
    </location>
</feature>
<dbReference type="EMBL" id="JAHOPC010000013">
    <property type="protein sequence ID" value="MBU8868295.1"/>
    <property type="molecule type" value="Genomic_DNA"/>
</dbReference>
<feature type="transmembrane region" description="Helical" evidence="1">
    <location>
        <begin position="237"/>
        <end position="254"/>
    </location>
</feature>
<feature type="transmembrane region" description="Helical" evidence="1">
    <location>
        <begin position="210"/>
        <end position="230"/>
    </location>
</feature>
<evidence type="ECO:0000313" key="2">
    <source>
        <dbReference type="EMBL" id="MBU8868295.1"/>
    </source>
</evidence>
<sequence>MRLQTRTTHSILPDEVLSRTKLHGAVLAHLGSATLICLLVLAPVFEQAPIQTVAIISLLLAGALGYLVAKSLSDGVWSFPFLYFLILCLFHLGLFVSPALDNGRMASFLDGTWTGWYSDPVMIRAAYLIDLGLLSYATAIGFVAWLSSNSGTKMRPSELQEHSSDRSMRDAIVDVGGLTLSVAVASWLFVCYTQLGPLFFLNSYGEYLEATSGNSVGIIYFGITIGSALIAQDTTRLISRTGLVFLFAFLLLALPMGLRSESLFPLIAALAVFIRCRKTPSFASMVVCVLIGLVAISAVQQVRSQGLGDTSLHEVSASPIKAIEEMGYSARVIVTTIGWHEAAHEPYMAGATYAAPLERGLAGILGLPREDAETDFRLMNAEIAHRVGPIGGSIIAEGHHNFGIPGILLALALAGFLASRLCIIPPRPVPLAFLGVAASLLLMHVRNSFAPIFAWGTGGVALILLAIGLSWLKGRKVH</sequence>
<gene>
    <name evidence="2" type="primary">wzy</name>
    <name evidence="2" type="ORF">KSW38_18545</name>
</gene>
<feature type="transmembrane region" description="Helical" evidence="1">
    <location>
        <begin position="48"/>
        <end position="69"/>
    </location>
</feature>
<feature type="transmembrane region" description="Helical" evidence="1">
    <location>
        <begin position="125"/>
        <end position="146"/>
    </location>
</feature>
<accession>A0ABS6I9A3</accession>
<feature type="transmembrane region" description="Helical" evidence="1">
    <location>
        <begin position="402"/>
        <end position="422"/>
    </location>
</feature>
<dbReference type="RefSeq" id="WP_216926416.1">
    <property type="nucleotide sequence ID" value="NZ_JAHOPC010000013.1"/>
</dbReference>
<protein>
    <submittedName>
        <fullName evidence="2">O-antigen polysaccharide polymerase Wzy</fullName>
    </submittedName>
</protein>
<dbReference type="Pfam" id="PF14296">
    <property type="entry name" value="O-ag_pol_Wzy"/>
    <property type="match status" value="1"/>
</dbReference>
<feature type="transmembrane region" description="Helical" evidence="1">
    <location>
        <begin position="283"/>
        <end position="302"/>
    </location>
</feature>
<reference evidence="2 3" key="1">
    <citation type="submission" date="2021-06" db="EMBL/GenBank/DDBJ databases">
        <authorList>
            <person name="Jeong J.W."/>
        </authorList>
    </citation>
    <scope>NUCLEOTIDE SEQUENCE [LARGE SCALE GENOMIC DNA]</scope>
    <source>
        <strain evidence="2 3">MMS21-TAE1-1</strain>
    </source>
</reference>
<organism evidence="2 3">
    <name type="scientific">Paenarthrobacter aromaticivorans</name>
    <dbReference type="NCBI Taxonomy" id="2849150"/>
    <lineage>
        <taxon>Bacteria</taxon>
        <taxon>Bacillati</taxon>
        <taxon>Actinomycetota</taxon>
        <taxon>Actinomycetes</taxon>
        <taxon>Micrococcales</taxon>
        <taxon>Micrococcaceae</taxon>
        <taxon>Paenarthrobacter</taxon>
    </lineage>
</organism>
<feature type="transmembrane region" description="Helical" evidence="1">
    <location>
        <begin position="171"/>
        <end position="190"/>
    </location>
</feature>
<dbReference type="InterPro" id="IPR029468">
    <property type="entry name" value="O-ag_pol_Wzy"/>
</dbReference>
<keyword evidence="3" id="KW-1185">Reference proteome</keyword>
<dbReference type="Proteomes" id="UP000824166">
    <property type="component" value="Unassembled WGS sequence"/>
</dbReference>
<evidence type="ECO:0000256" key="1">
    <source>
        <dbReference type="SAM" id="Phobius"/>
    </source>
</evidence>
<keyword evidence="1" id="KW-0812">Transmembrane</keyword>
<comment type="caution">
    <text evidence="2">The sequence shown here is derived from an EMBL/GenBank/DDBJ whole genome shotgun (WGS) entry which is preliminary data.</text>
</comment>
<name>A0ABS6I9A3_9MICC</name>
<keyword evidence="1" id="KW-0472">Membrane</keyword>
<feature type="transmembrane region" description="Helical" evidence="1">
    <location>
        <begin position="452"/>
        <end position="472"/>
    </location>
</feature>